<dbReference type="RefSeq" id="WP_003449678.1">
    <property type="nucleotide sequence ID" value="NC_008261.1"/>
</dbReference>
<keyword evidence="2" id="KW-1185">Reference proteome</keyword>
<name>A0A0H2YP74_CLOP1</name>
<dbReference type="Proteomes" id="UP000001823">
    <property type="component" value="Chromosome"/>
</dbReference>
<dbReference type="Pfam" id="PF20092">
    <property type="entry name" value="DUF6483"/>
    <property type="match status" value="1"/>
</dbReference>
<protein>
    <submittedName>
        <fullName evidence="1">Uncharacterized protein</fullName>
    </submittedName>
</protein>
<sequence length="102" mass="11886">MGFLLNNDGENDFLLADTYSKDDIFWITLRGLISKGKIDEAEDMLFKEAEKNPSMEIYEIGEKMYSLLANKSEEELKKYNFSKEEIDLGLEDLKRLIDKHSL</sequence>
<dbReference type="EMBL" id="CP000246">
    <property type="protein sequence ID" value="ABG82721.1"/>
    <property type="molecule type" value="Genomic_DNA"/>
</dbReference>
<proteinExistence type="predicted"/>
<dbReference type="KEGG" id="cpf:CPF_1859"/>
<reference evidence="1 2" key="1">
    <citation type="journal article" date="2006" name="Genome Res.">
        <title>Skewed genomic variability in strains of the toxigenic bacterial pathogen, Clostridium perfringens.</title>
        <authorList>
            <person name="Myers G.S."/>
            <person name="Rasko D.A."/>
            <person name="Cheung J.K."/>
            <person name="Ravel J."/>
            <person name="Seshadri R."/>
            <person name="Deboy R.T."/>
            <person name="Ren Q."/>
            <person name="Varga J."/>
            <person name="Awad M.M."/>
            <person name="Brinkac L.M."/>
            <person name="Daugherty S.C."/>
            <person name="Haft D.H."/>
            <person name="Dodson R.J."/>
            <person name="Madupu R."/>
            <person name="Nelson W.C."/>
            <person name="Rosovitz M.J."/>
            <person name="Sullivan S.A."/>
            <person name="Khouri H."/>
            <person name="Dimitrov G.I."/>
            <person name="Watkins K.L."/>
            <person name="Mulligan S."/>
            <person name="Benton J."/>
            <person name="Radune D."/>
            <person name="Fisher D.J."/>
            <person name="Atkins H.S."/>
            <person name="Hiscox T."/>
            <person name="Jost B.H."/>
            <person name="Billington S.J."/>
            <person name="Songer J.G."/>
            <person name="McClane B.A."/>
            <person name="Titball R.W."/>
            <person name="Rood J.I."/>
            <person name="Melville S.B."/>
            <person name="Paulsen I.T."/>
        </authorList>
    </citation>
    <scope>NUCLEOTIDE SEQUENCE [LARGE SCALE GENOMIC DNA]</scope>
    <source>
        <strain evidence="2">ATCC 13124 / DSM 756 / JCM 1290 / NCIMB 6125 / NCTC 8237 / S 107 / Type A</strain>
    </source>
</reference>
<dbReference type="HOGENOM" id="CLU_2272500_0_0_9"/>
<dbReference type="STRING" id="195103.CPF_1859"/>
<accession>A0A0H2YP74</accession>
<gene>
    <name evidence="1" type="ordered locus">CPF_1859</name>
</gene>
<dbReference type="eggNOG" id="ENOG5033DNC">
    <property type="taxonomic scope" value="Bacteria"/>
</dbReference>
<dbReference type="InterPro" id="IPR045507">
    <property type="entry name" value="DUF6483"/>
</dbReference>
<evidence type="ECO:0000313" key="2">
    <source>
        <dbReference type="Proteomes" id="UP000001823"/>
    </source>
</evidence>
<dbReference type="AlphaFoldDB" id="A0A0H2YP74"/>
<dbReference type="GeneID" id="93001858"/>
<organism evidence="1 2">
    <name type="scientific">Clostridium perfringens (strain ATCC 13124 / DSM 756 / JCM 1290 / NCIMB 6125 / NCTC 8237 / Type A)</name>
    <dbReference type="NCBI Taxonomy" id="195103"/>
    <lineage>
        <taxon>Bacteria</taxon>
        <taxon>Bacillati</taxon>
        <taxon>Bacillota</taxon>
        <taxon>Clostridia</taxon>
        <taxon>Eubacteriales</taxon>
        <taxon>Clostridiaceae</taxon>
        <taxon>Clostridium</taxon>
    </lineage>
</organism>
<dbReference type="PaxDb" id="195103-CPF_1859"/>
<evidence type="ECO:0000313" key="1">
    <source>
        <dbReference type="EMBL" id="ABG82721.1"/>
    </source>
</evidence>